<dbReference type="GO" id="GO:0005096">
    <property type="term" value="F:GTPase activator activity"/>
    <property type="evidence" value="ECO:0007669"/>
    <property type="project" value="TreeGrafter"/>
</dbReference>
<accession>A0A8T0GWP9</accession>
<dbReference type="PANTHER" id="PTHR47219">
    <property type="entry name" value="RAB GTPASE-ACTIVATING PROTEIN 1-LIKE"/>
    <property type="match status" value="1"/>
</dbReference>
<gene>
    <name evidence="3" type="ORF">KC19_8G083200</name>
</gene>
<reference evidence="3" key="1">
    <citation type="submission" date="2020-06" db="EMBL/GenBank/DDBJ databases">
        <title>WGS assembly of Ceratodon purpureus strain R40.</title>
        <authorList>
            <person name="Carey S.B."/>
            <person name="Jenkins J."/>
            <person name="Shu S."/>
            <person name="Lovell J.T."/>
            <person name="Sreedasyam A."/>
            <person name="Maumus F."/>
            <person name="Tiley G.P."/>
            <person name="Fernandez-Pozo N."/>
            <person name="Barry K."/>
            <person name="Chen C."/>
            <person name="Wang M."/>
            <person name="Lipzen A."/>
            <person name="Daum C."/>
            <person name="Saski C.A."/>
            <person name="Payton A.C."/>
            <person name="Mcbreen J.C."/>
            <person name="Conrad R.E."/>
            <person name="Kollar L.M."/>
            <person name="Olsson S."/>
            <person name="Huttunen S."/>
            <person name="Landis J.B."/>
            <person name="Wickett N.J."/>
            <person name="Johnson M.G."/>
            <person name="Rensing S.A."/>
            <person name="Grimwood J."/>
            <person name="Schmutz J."/>
            <person name="Mcdaniel S.F."/>
        </authorList>
    </citation>
    <scope>NUCLEOTIDE SEQUENCE</scope>
    <source>
        <strain evidence="3">R40</strain>
    </source>
</reference>
<evidence type="ECO:0000313" key="4">
    <source>
        <dbReference type="Proteomes" id="UP000822688"/>
    </source>
</evidence>
<name>A0A8T0GWP9_CERPU</name>
<dbReference type="EMBL" id="CM026429">
    <property type="protein sequence ID" value="KAG0564106.1"/>
    <property type="molecule type" value="Genomic_DNA"/>
</dbReference>
<keyword evidence="4" id="KW-1185">Reference proteome</keyword>
<sequence length="532" mass="60931">MGGCDMPRSANSSLLWQIFTGAKKRWKDGFYQERLDTPLAETVTKTPRLEKWASQIEKDLPRTFPGHPVLEKDGLGSLRRMLTAYARHNPIVGYCQAMNFVAALLLLFMPEENAFWTLTSIIDVYFEGYYTEKMTEAQVDQLVFMELVREQLPKLARKLEILDVEISWFSGAWFLSIFVNVLPWECVLRVWDVLLFEGNRSMLFRTALALLEMHAESLLALNDSGDVLTMLQSMGETTFDSSQLVLSACLGFQEIDEERLQRLRSRHRRTVIAEMHKRSLDIRQWRTTNATAKQAIIDATNSSALVVPSTTADEKRSVLEPQFSAQKRLINVEDEDSRTLELQFSAPKCLNDENDMEPHLNGLEGLNMADAEESGTLKYQLSAPKLFSYEPLVSNQNRFKSELYGRIDETDEFEDTEDSDLQVEVSKLRKELDHALQAREEAECRAESLKHALTEMDQSRQSPAEMEELKSQVAHLKQALADKHEQEAATVEVLVRLEHENRKADEARRRAVEDAEENRRSSARALVLLTYS</sequence>
<dbReference type="Proteomes" id="UP000822688">
    <property type="component" value="Chromosome 8"/>
</dbReference>
<dbReference type="FunFam" id="1.10.472.80:FF:000013">
    <property type="entry name" value="TBC1 domain family member 8B"/>
    <property type="match status" value="1"/>
</dbReference>
<dbReference type="GO" id="GO:0031267">
    <property type="term" value="F:small GTPase binding"/>
    <property type="evidence" value="ECO:0007669"/>
    <property type="project" value="TreeGrafter"/>
</dbReference>
<dbReference type="InterPro" id="IPR035969">
    <property type="entry name" value="Rab-GAP_TBC_sf"/>
</dbReference>
<dbReference type="InterPro" id="IPR050302">
    <property type="entry name" value="Rab_GAP_TBC_domain"/>
</dbReference>
<dbReference type="SMART" id="SM00164">
    <property type="entry name" value="TBC"/>
    <property type="match status" value="1"/>
</dbReference>
<proteinExistence type="predicted"/>
<protein>
    <recommendedName>
        <fullName evidence="2">Rab-GAP TBC domain-containing protein</fullName>
    </recommendedName>
</protein>
<dbReference type="SUPFAM" id="SSF47923">
    <property type="entry name" value="Ypt/Rab-GAP domain of gyp1p"/>
    <property type="match status" value="2"/>
</dbReference>
<feature type="compositionally biased region" description="Basic and acidic residues" evidence="1">
    <location>
        <begin position="499"/>
        <end position="520"/>
    </location>
</feature>
<dbReference type="PANTHER" id="PTHR47219:SF20">
    <property type="entry name" value="TBC1 DOMAIN FAMILY MEMBER 2B"/>
    <property type="match status" value="1"/>
</dbReference>
<feature type="region of interest" description="Disordered" evidence="1">
    <location>
        <begin position="499"/>
        <end position="523"/>
    </location>
</feature>
<evidence type="ECO:0000313" key="3">
    <source>
        <dbReference type="EMBL" id="KAG0564106.1"/>
    </source>
</evidence>
<dbReference type="InterPro" id="IPR000195">
    <property type="entry name" value="Rab-GAP-TBC_dom"/>
</dbReference>
<dbReference type="Gene3D" id="1.10.8.270">
    <property type="entry name" value="putative rabgap domain of human tbc1 domain family member 14 like domains"/>
    <property type="match status" value="1"/>
</dbReference>
<organism evidence="3 4">
    <name type="scientific">Ceratodon purpureus</name>
    <name type="common">Fire moss</name>
    <name type="synonym">Dicranum purpureum</name>
    <dbReference type="NCBI Taxonomy" id="3225"/>
    <lineage>
        <taxon>Eukaryota</taxon>
        <taxon>Viridiplantae</taxon>
        <taxon>Streptophyta</taxon>
        <taxon>Embryophyta</taxon>
        <taxon>Bryophyta</taxon>
        <taxon>Bryophytina</taxon>
        <taxon>Bryopsida</taxon>
        <taxon>Dicranidae</taxon>
        <taxon>Pseudoditrichales</taxon>
        <taxon>Ditrichaceae</taxon>
        <taxon>Ceratodon</taxon>
    </lineage>
</organism>
<comment type="caution">
    <text evidence="3">The sequence shown here is derived from an EMBL/GenBank/DDBJ whole genome shotgun (WGS) entry which is preliminary data.</text>
</comment>
<dbReference type="AlphaFoldDB" id="A0A8T0GWP9"/>
<dbReference type="Gene3D" id="1.10.472.80">
    <property type="entry name" value="Ypt/Rab-GAP domain of gyp1p, domain 3"/>
    <property type="match status" value="1"/>
</dbReference>
<dbReference type="PROSITE" id="PS50086">
    <property type="entry name" value="TBC_RABGAP"/>
    <property type="match status" value="1"/>
</dbReference>
<dbReference type="FunFam" id="1.10.8.270:FF:000018">
    <property type="entry name" value="Ypt/Rab-GAP domain of gyp1p superfamily protein"/>
    <property type="match status" value="1"/>
</dbReference>
<dbReference type="Pfam" id="PF00566">
    <property type="entry name" value="RabGAP-TBC"/>
    <property type="match status" value="1"/>
</dbReference>
<feature type="domain" description="Rab-GAP TBC" evidence="2">
    <location>
        <begin position="6"/>
        <end position="198"/>
    </location>
</feature>
<evidence type="ECO:0000256" key="1">
    <source>
        <dbReference type="SAM" id="MobiDB-lite"/>
    </source>
</evidence>
<evidence type="ECO:0000259" key="2">
    <source>
        <dbReference type="PROSITE" id="PS50086"/>
    </source>
</evidence>